<evidence type="ECO:0000256" key="11">
    <source>
        <dbReference type="SAM" id="SignalP"/>
    </source>
</evidence>
<feature type="chain" id="PRO_5011534189" description="D-alanyl-D-alanine dipeptidase" evidence="11">
    <location>
        <begin position="21"/>
        <end position="221"/>
    </location>
</feature>
<comment type="cofactor">
    <cofactor evidence="9">
        <name>Zn(2+)</name>
        <dbReference type="ChEBI" id="CHEBI:29105"/>
    </cofactor>
    <text evidence="9">Binds 1 zinc ion per subunit.</text>
</comment>
<keyword evidence="6 9" id="KW-0224">Dipeptidase</keyword>
<dbReference type="Proteomes" id="UP000198870">
    <property type="component" value="Unassembled WGS sequence"/>
</dbReference>
<comment type="catalytic activity">
    <reaction evidence="1 9 10">
        <text>D-alanyl-D-alanine + H2O = 2 D-alanine</text>
        <dbReference type="Rhea" id="RHEA:20661"/>
        <dbReference type="ChEBI" id="CHEBI:15377"/>
        <dbReference type="ChEBI" id="CHEBI:57416"/>
        <dbReference type="ChEBI" id="CHEBI:57822"/>
        <dbReference type="EC" id="3.4.13.22"/>
    </reaction>
</comment>
<dbReference type="Gene3D" id="3.30.1380.10">
    <property type="match status" value="1"/>
</dbReference>
<dbReference type="PANTHER" id="PTHR43126">
    <property type="entry name" value="D-ALANYL-D-ALANINE DIPEPTIDASE"/>
    <property type="match status" value="1"/>
</dbReference>
<dbReference type="AlphaFoldDB" id="A0A1G5E4T9"/>
<evidence type="ECO:0000256" key="8">
    <source>
        <dbReference type="ARBA" id="ARBA00023316"/>
    </source>
</evidence>
<feature type="binding site" evidence="9">
    <location>
        <position position="204"/>
    </location>
    <ligand>
        <name>Zn(2+)</name>
        <dbReference type="ChEBI" id="CHEBI:29105"/>
        <note>catalytic</note>
    </ligand>
</feature>
<feature type="site" description="Transition state stabilizer" evidence="9">
    <location>
        <position position="100"/>
    </location>
</feature>
<dbReference type="InterPro" id="IPR000755">
    <property type="entry name" value="A_A_dipeptidase"/>
</dbReference>
<keyword evidence="4 9" id="KW-0378">Hydrolase</keyword>
<dbReference type="RefSeq" id="WP_175469601.1">
    <property type="nucleotide sequence ID" value="NZ_FMUX01000005.1"/>
</dbReference>
<feature type="active site" description="Proton donor/acceptor" evidence="9">
    <location>
        <position position="201"/>
    </location>
</feature>
<keyword evidence="3 9" id="KW-0479">Metal-binding</keyword>
<reference evidence="12 13" key="1">
    <citation type="submission" date="2016-10" db="EMBL/GenBank/DDBJ databases">
        <authorList>
            <person name="de Groot N.N."/>
        </authorList>
    </citation>
    <scope>NUCLEOTIDE SEQUENCE [LARGE SCALE GENOMIC DNA]</scope>
    <source>
        <strain evidence="12 13">AA1</strain>
    </source>
</reference>
<dbReference type="GO" id="GO:0071555">
    <property type="term" value="P:cell wall organization"/>
    <property type="evidence" value="ECO:0007669"/>
    <property type="project" value="UniProtKB-KW"/>
</dbReference>
<keyword evidence="7 9" id="KW-0482">Metalloprotease</keyword>
<keyword evidence="5 9" id="KW-0862">Zinc</keyword>
<dbReference type="PANTHER" id="PTHR43126:SF2">
    <property type="entry name" value="D-ALANYL-D-ALANINE DIPEPTIDASE"/>
    <property type="match status" value="1"/>
</dbReference>
<dbReference type="HAMAP" id="MF_01924">
    <property type="entry name" value="A_A_dipeptidase"/>
    <property type="match status" value="1"/>
</dbReference>
<dbReference type="GO" id="GO:0006508">
    <property type="term" value="P:proteolysis"/>
    <property type="evidence" value="ECO:0007669"/>
    <property type="project" value="UniProtKB-KW"/>
</dbReference>
<evidence type="ECO:0000256" key="4">
    <source>
        <dbReference type="ARBA" id="ARBA00022801"/>
    </source>
</evidence>
<dbReference type="PIRSF" id="PIRSF026671">
    <property type="entry name" value="AA_dipeptidase"/>
    <property type="match status" value="1"/>
</dbReference>
<evidence type="ECO:0000256" key="1">
    <source>
        <dbReference type="ARBA" id="ARBA00001362"/>
    </source>
</evidence>
<organism evidence="12 13">
    <name type="scientific">Desulfoluna spongiiphila</name>
    <dbReference type="NCBI Taxonomy" id="419481"/>
    <lineage>
        <taxon>Bacteria</taxon>
        <taxon>Pseudomonadati</taxon>
        <taxon>Thermodesulfobacteriota</taxon>
        <taxon>Desulfobacteria</taxon>
        <taxon>Desulfobacterales</taxon>
        <taxon>Desulfolunaceae</taxon>
        <taxon>Desulfoluna</taxon>
    </lineage>
</organism>
<comment type="similarity">
    <text evidence="9 10">Belongs to the peptidase M15D family.</text>
</comment>
<name>A0A1G5E4T9_9BACT</name>
<feature type="binding site" evidence="9">
    <location>
        <position position="130"/>
    </location>
    <ligand>
        <name>Zn(2+)</name>
        <dbReference type="ChEBI" id="CHEBI:29105"/>
        <note>catalytic</note>
    </ligand>
</feature>
<evidence type="ECO:0000256" key="7">
    <source>
        <dbReference type="ARBA" id="ARBA00023049"/>
    </source>
</evidence>
<feature type="signal peptide" evidence="11">
    <location>
        <begin position="1"/>
        <end position="20"/>
    </location>
</feature>
<evidence type="ECO:0000313" key="12">
    <source>
        <dbReference type="EMBL" id="SCY21907.1"/>
    </source>
</evidence>
<dbReference type="EMBL" id="FMUX01000005">
    <property type="protein sequence ID" value="SCY21907.1"/>
    <property type="molecule type" value="Genomic_DNA"/>
</dbReference>
<evidence type="ECO:0000256" key="10">
    <source>
        <dbReference type="PIRNR" id="PIRNR026671"/>
    </source>
</evidence>
<sequence length="221" mass="25138">MRRYVLFSMVMLLVAGVAYANEVENKFIRAGLVDVHRIDETIQVDLVNSDAGKNYFREDFYAGLKAAYLRKEVAVKLSKAQKGLKARHPEYSLLILDAARPRSVSRLMYDKMKGTRFEKFVANPARGSMHNYGIAVDITIVDGRGNELDMGFTPFRKSRLQLCAMFAMKKLGRTLSPAQRNNRKLLADVMAGAGFLPLAFEWWHFNGMPKAEARARYHIIE</sequence>
<dbReference type="STRING" id="419481.SAMN05216233_105165"/>
<dbReference type="SUPFAM" id="SSF55166">
    <property type="entry name" value="Hedgehog/DD-peptidase"/>
    <property type="match status" value="1"/>
</dbReference>
<keyword evidence="2 9" id="KW-0645">Protease</keyword>
<gene>
    <name evidence="12" type="ORF">SAMN05216233_105165</name>
</gene>
<dbReference type="EC" id="3.4.13.22" evidence="9 10"/>
<proteinExistence type="inferred from homology"/>
<dbReference type="InterPro" id="IPR009045">
    <property type="entry name" value="Zn_M74/Hedgehog-like"/>
</dbReference>
<evidence type="ECO:0000256" key="9">
    <source>
        <dbReference type="HAMAP-Rule" id="MF_01924"/>
    </source>
</evidence>
<protein>
    <recommendedName>
        <fullName evidence="9 10">D-alanyl-D-alanine dipeptidase</fullName>
        <shortName evidence="9 10">D-Ala-D-Ala dipeptidase</shortName>
        <ecNumber evidence="9 10">3.4.13.22</ecNumber>
    </recommendedName>
</protein>
<evidence type="ECO:0000313" key="13">
    <source>
        <dbReference type="Proteomes" id="UP000198870"/>
    </source>
</evidence>
<comment type="function">
    <text evidence="9 10">Catalyzes hydrolysis of the D-alanyl-D-alanine dipeptide.</text>
</comment>
<evidence type="ECO:0000256" key="3">
    <source>
        <dbReference type="ARBA" id="ARBA00022723"/>
    </source>
</evidence>
<dbReference type="GO" id="GO:0160237">
    <property type="term" value="F:D-Ala-D-Ala dipeptidase activity"/>
    <property type="evidence" value="ECO:0007669"/>
    <property type="project" value="UniProtKB-EC"/>
</dbReference>
<keyword evidence="8 10" id="KW-0961">Cell wall biogenesis/degradation</keyword>
<keyword evidence="13" id="KW-1185">Reference proteome</keyword>
<feature type="binding site" evidence="9">
    <location>
        <position position="137"/>
    </location>
    <ligand>
        <name>Zn(2+)</name>
        <dbReference type="ChEBI" id="CHEBI:29105"/>
        <note>catalytic</note>
    </ligand>
</feature>
<dbReference type="GO" id="GO:0008237">
    <property type="term" value="F:metallopeptidase activity"/>
    <property type="evidence" value="ECO:0007669"/>
    <property type="project" value="UniProtKB-KW"/>
</dbReference>
<evidence type="ECO:0000256" key="6">
    <source>
        <dbReference type="ARBA" id="ARBA00022997"/>
    </source>
</evidence>
<accession>A0A1G5E4T9</accession>
<dbReference type="Pfam" id="PF01427">
    <property type="entry name" value="Peptidase_M15"/>
    <property type="match status" value="1"/>
</dbReference>
<dbReference type="GO" id="GO:0008270">
    <property type="term" value="F:zinc ion binding"/>
    <property type="evidence" value="ECO:0007669"/>
    <property type="project" value="UniProtKB-UniRule"/>
</dbReference>
<evidence type="ECO:0000256" key="5">
    <source>
        <dbReference type="ARBA" id="ARBA00022833"/>
    </source>
</evidence>
<evidence type="ECO:0000256" key="2">
    <source>
        <dbReference type="ARBA" id="ARBA00022670"/>
    </source>
</evidence>
<keyword evidence="11" id="KW-0732">Signal</keyword>